<accession>M0QGP5</accession>
<dbReference type="AlphaFoldDB" id="M0QGP5"/>
<name>M0QGP5_9ACTN</name>
<dbReference type="Proteomes" id="UP000011666">
    <property type="component" value="Unassembled WGS sequence"/>
</dbReference>
<dbReference type="EMBL" id="BANX01000008">
    <property type="protein sequence ID" value="GAC67461.1"/>
    <property type="molecule type" value="Genomic_DNA"/>
</dbReference>
<dbReference type="RefSeq" id="WP_007618683.1">
    <property type="nucleotide sequence ID" value="NZ_BANX01000008.1"/>
</dbReference>
<dbReference type="Pfam" id="PF09346">
    <property type="entry name" value="SMI1_KNR4"/>
    <property type="match status" value="1"/>
</dbReference>
<evidence type="ECO:0000313" key="2">
    <source>
        <dbReference type="EMBL" id="GAC67461.1"/>
    </source>
</evidence>
<organism evidence="2 3">
    <name type="scientific">Gordonia soli NBRC 108243</name>
    <dbReference type="NCBI Taxonomy" id="1223545"/>
    <lineage>
        <taxon>Bacteria</taxon>
        <taxon>Bacillati</taxon>
        <taxon>Actinomycetota</taxon>
        <taxon>Actinomycetes</taxon>
        <taxon>Mycobacteriales</taxon>
        <taxon>Gordoniaceae</taxon>
        <taxon>Gordonia</taxon>
    </lineage>
</organism>
<gene>
    <name evidence="2" type="ORF">GS4_08_00450</name>
</gene>
<protein>
    <recommendedName>
        <fullName evidence="1">Knr4/Smi1-like domain-containing protein</fullName>
    </recommendedName>
</protein>
<dbReference type="eggNOG" id="COG4282">
    <property type="taxonomic scope" value="Bacteria"/>
</dbReference>
<dbReference type="InterPro" id="IPR037883">
    <property type="entry name" value="Knr4/Smi1-like_sf"/>
</dbReference>
<dbReference type="PANTHER" id="PTHR47432">
    <property type="entry name" value="CELL WALL ASSEMBLY REGULATOR SMI1"/>
    <property type="match status" value="1"/>
</dbReference>
<comment type="caution">
    <text evidence="2">The sequence shown here is derived from an EMBL/GenBank/DDBJ whole genome shotgun (WGS) entry which is preliminary data.</text>
</comment>
<evidence type="ECO:0000313" key="3">
    <source>
        <dbReference type="Proteomes" id="UP000011666"/>
    </source>
</evidence>
<dbReference type="PANTHER" id="PTHR47432:SF1">
    <property type="entry name" value="CELL WALL ASSEMBLY REGULATOR SMI1"/>
    <property type="match status" value="1"/>
</dbReference>
<reference evidence="2 3" key="1">
    <citation type="submission" date="2013-01" db="EMBL/GenBank/DDBJ databases">
        <title>Whole genome shotgun sequence of Gordonia soli NBRC 108243.</title>
        <authorList>
            <person name="Isaki-Nakamura S."/>
            <person name="Hosoyama A."/>
            <person name="Tsuchikane K."/>
            <person name="Ando Y."/>
            <person name="Baba S."/>
            <person name="Ohji S."/>
            <person name="Hamada M."/>
            <person name="Tamura T."/>
            <person name="Yamazoe A."/>
            <person name="Yamazaki S."/>
            <person name="Fujita N."/>
        </authorList>
    </citation>
    <scope>NUCLEOTIDE SEQUENCE [LARGE SCALE GENOMIC DNA]</scope>
    <source>
        <strain evidence="2 3">NBRC 108243</strain>
    </source>
</reference>
<feature type="domain" description="Knr4/Smi1-like" evidence="1">
    <location>
        <begin position="154"/>
        <end position="315"/>
    </location>
</feature>
<dbReference type="OrthoDB" id="4759758at2"/>
<dbReference type="SMART" id="SM00860">
    <property type="entry name" value="SMI1_KNR4"/>
    <property type="match status" value="1"/>
</dbReference>
<dbReference type="InterPro" id="IPR018958">
    <property type="entry name" value="Knr4/Smi1-like_dom"/>
</dbReference>
<proteinExistence type="predicted"/>
<sequence>MTSAATGNDSVLSTFDGWRPLLDQLAPTVRDRPVRCVGNVSAGACGSTGVGDAVSLPRNLTDYLFGAVGDLDIDFCATVFPGNRAEVLILDTTTPQLRAMADLGSVEGVVLVPGSLPEPYRRPVQRFAEHAMFGGGDPVLTESIIREVRPDAVGATEAQLDAAEARIGYPLPADVRAMYRVAAEGEVLMLPGGVAVTPEMRDDPANEERLWDAFDFFIIPVDDLDGRAYAAPLQRMTSWRFGAGEVISPDPLGRIQPVGASPAWFVFAADGSGGFYAVDLEPGPGGCVGQVLHMDRDQAIGATWVAPSLTGFLVGGGSDEPGHFYDEDSEERLVIRVGDHTRRWISDVAPQTEVLHINRLVDRTVDLRATAGHPRLRTVSITEDVVTGLGALRELPALEYLELTPNLWRSMIAHGDVPATLLAAGIEGPAASFEEPIGIANQLLRLRGLPPVPVTRLRPGAAPDLVYL</sequence>
<evidence type="ECO:0000259" key="1">
    <source>
        <dbReference type="SMART" id="SM00860"/>
    </source>
</evidence>
<dbReference type="SUPFAM" id="SSF160631">
    <property type="entry name" value="SMI1/KNR4-like"/>
    <property type="match status" value="1"/>
</dbReference>
<dbReference type="InterPro" id="IPR051873">
    <property type="entry name" value="KNR4/SMI1_regulator"/>
</dbReference>
<keyword evidence="3" id="KW-1185">Reference proteome</keyword>